<dbReference type="EMBL" id="JAWUZT010000112">
    <property type="protein sequence ID" value="MDW8518471.1"/>
    <property type="molecule type" value="Genomic_DNA"/>
</dbReference>
<reference evidence="2" key="1">
    <citation type="submission" date="2023-07" db="EMBL/GenBank/DDBJ databases">
        <title>Draft genomic sequences of Priestia flexa CCM isolated from the soil of an abandoned mine contaminated by free cyanide in the high Andean zone of Tacna, Peru.</title>
        <authorList>
            <person name="Caceda Quiroz C.J."/>
            <person name="Maraza Chooque G.J."/>
            <person name="Fora Quispe G.L."/>
            <person name="Carpio Mamani M."/>
        </authorList>
    </citation>
    <scope>NUCLEOTIDE SEQUENCE [LARGE SCALE GENOMIC DNA]</scope>
    <source>
        <strain evidence="2">CCM</strain>
    </source>
</reference>
<evidence type="ECO:0000313" key="1">
    <source>
        <dbReference type="EMBL" id="MDW8518471.1"/>
    </source>
</evidence>
<organism evidence="1 2">
    <name type="scientific">Priestia flexa</name>
    <dbReference type="NCBI Taxonomy" id="86664"/>
    <lineage>
        <taxon>Bacteria</taxon>
        <taxon>Bacillati</taxon>
        <taxon>Bacillota</taxon>
        <taxon>Bacilli</taxon>
        <taxon>Bacillales</taxon>
        <taxon>Bacillaceae</taxon>
        <taxon>Priestia</taxon>
    </lineage>
</organism>
<name>A0ABU4JBT2_9BACI</name>
<gene>
    <name evidence="1" type="ORF">RIB56_20400</name>
</gene>
<keyword evidence="2" id="KW-1185">Reference proteome</keyword>
<dbReference type="GeneID" id="93682068"/>
<evidence type="ECO:0000313" key="2">
    <source>
        <dbReference type="Proteomes" id="UP001284771"/>
    </source>
</evidence>
<sequence length="168" mass="20104">MYYYHWSYPDYTPNYHTMPQYTYAVPTINTSYEEPYRYDESQYAYLPHQAEFIRATKDVDRVMKILKRQYRSIYREAQRGGMDDKLTEYLFRSIVRFVDDNYSSFTGTINQKVEKAYRQLQRKEPWIFELMTLYSVSPASQARITTTVLTVAFEHLRKNPGPGAPNPR</sequence>
<proteinExistence type="predicted"/>
<accession>A0ABU4JBT2</accession>
<dbReference type="Proteomes" id="UP001284771">
    <property type="component" value="Unassembled WGS sequence"/>
</dbReference>
<protein>
    <submittedName>
        <fullName evidence="1">Uncharacterized protein</fullName>
    </submittedName>
</protein>
<comment type="caution">
    <text evidence="1">The sequence shown here is derived from an EMBL/GenBank/DDBJ whole genome shotgun (WGS) entry which is preliminary data.</text>
</comment>
<dbReference type="RefSeq" id="WP_224840366.1">
    <property type="nucleotide sequence ID" value="NZ_CANLXW010000033.1"/>
</dbReference>